<dbReference type="EMBL" id="BAABFA010000007">
    <property type="protein sequence ID" value="GAA4462424.1"/>
    <property type="molecule type" value="Genomic_DNA"/>
</dbReference>
<evidence type="ECO:0000256" key="2">
    <source>
        <dbReference type="ARBA" id="ARBA00022723"/>
    </source>
</evidence>
<protein>
    <recommendedName>
        <fullName evidence="6">Cytochrome c domain-containing protein</fullName>
    </recommendedName>
</protein>
<dbReference type="Proteomes" id="UP001500067">
    <property type="component" value="Unassembled WGS sequence"/>
</dbReference>
<dbReference type="InterPro" id="IPR036909">
    <property type="entry name" value="Cyt_c-like_dom_sf"/>
</dbReference>
<dbReference type="InterPro" id="IPR051459">
    <property type="entry name" value="Cytochrome_c-type_DH"/>
</dbReference>
<keyword evidence="2 4" id="KW-0479">Metal-binding</keyword>
<feature type="compositionally biased region" description="Polar residues" evidence="5">
    <location>
        <begin position="1"/>
        <end position="19"/>
    </location>
</feature>
<keyword evidence="1 4" id="KW-0349">Heme</keyword>
<dbReference type="InterPro" id="IPR009056">
    <property type="entry name" value="Cyt_c-like_dom"/>
</dbReference>
<dbReference type="PANTHER" id="PTHR35008:SF8">
    <property type="entry name" value="ALCOHOL DEHYDROGENASE CYTOCHROME C SUBUNIT"/>
    <property type="match status" value="1"/>
</dbReference>
<dbReference type="Pfam" id="PF13442">
    <property type="entry name" value="Cytochrome_CBB3"/>
    <property type="match status" value="1"/>
</dbReference>
<feature type="domain" description="Cytochrome c" evidence="6">
    <location>
        <begin position="27"/>
        <end position="114"/>
    </location>
</feature>
<evidence type="ECO:0000256" key="4">
    <source>
        <dbReference type="PROSITE-ProRule" id="PRU00433"/>
    </source>
</evidence>
<evidence type="ECO:0000313" key="8">
    <source>
        <dbReference type="Proteomes" id="UP001500067"/>
    </source>
</evidence>
<evidence type="ECO:0000313" key="7">
    <source>
        <dbReference type="EMBL" id="GAA4462424.1"/>
    </source>
</evidence>
<evidence type="ECO:0000256" key="1">
    <source>
        <dbReference type="ARBA" id="ARBA00022617"/>
    </source>
</evidence>
<keyword evidence="8" id="KW-1185">Reference proteome</keyword>
<evidence type="ECO:0000256" key="3">
    <source>
        <dbReference type="ARBA" id="ARBA00023004"/>
    </source>
</evidence>
<name>A0ABP8N8V5_9BACT</name>
<accession>A0ABP8N8V5</accession>
<gene>
    <name evidence="7" type="ORF">GCM10023093_09000</name>
</gene>
<feature type="region of interest" description="Disordered" evidence="5">
    <location>
        <begin position="1"/>
        <end position="31"/>
    </location>
</feature>
<dbReference type="PANTHER" id="PTHR35008">
    <property type="entry name" value="BLL4482 PROTEIN-RELATED"/>
    <property type="match status" value="1"/>
</dbReference>
<feature type="compositionally biased region" description="Basic and acidic residues" evidence="5">
    <location>
        <begin position="21"/>
        <end position="31"/>
    </location>
</feature>
<organism evidence="7 8">
    <name type="scientific">Nemorincola caseinilytica</name>
    <dbReference type="NCBI Taxonomy" id="2054315"/>
    <lineage>
        <taxon>Bacteria</taxon>
        <taxon>Pseudomonadati</taxon>
        <taxon>Bacteroidota</taxon>
        <taxon>Chitinophagia</taxon>
        <taxon>Chitinophagales</taxon>
        <taxon>Chitinophagaceae</taxon>
        <taxon>Nemorincola</taxon>
    </lineage>
</organism>
<dbReference type="PROSITE" id="PS51007">
    <property type="entry name" value="CYTC"/>
    <property type="match status" value="1"/>
</dbReference>
<comment type="caution">
    <text evidence="7">The sequence shown here is derived from an EMBL/GenBank/DDBJ whole genome shotgun (WGS) entry which is preliminary data.</text>
</comment>
<keyword evidence="3 4" id="KW-0408">Iron</keyword>
<sequence>MFAVSCGSSESTTDKQPFSTDDVKAEASKPGGEDIYKRACAQCHMAGGDGLPNVYPPLAGSDYLANREKTILQVIKGSSGEMVVNGKTYNNTMPPQQLNDEEVAAVLSYVYTNMGNTGTAVTIDEVKAARAK</sequence>
<reference evidence="8" key="1">
    <citation type="journal article" date="2019" name="Int. J. Syst. Evol. Microbiol.">
        <title>The Global Catalogue of Microorganisms (GCM) 10K type strain sequencing project: providing services to taxonomists for standard genome sequencing and annotation.</title>
        <authorList>
            <consortium name="The Broad Institute Genomics Platform"/>
            <consortium name="The Broad Institute Genome Sequencing Center for Infectious Disease"/>
            <person name="Wu L."/>
            <person name="Ma J."/>
        </authorList>
    </citation>
    <scope>NUCLEOTIDE SEQUENCE [LARGE SCALE GENOMIC DNA]</scope>
    <source>
        <strain evidence="8">JCM 32105</strain>
    </source>
</reference>
<dbReference type="Gene3D" id="1.10.760.10">
    <property type="entry name" value="Cytochrome c-like domain"/>
    <property type="match status" value="1"/>
</dbReference>
<evidence type="ECO:0000259" key="6">
    <source>
        <dbReference type="PROSITE" id="PS51007"/>
    </source>
</evidence>
<dbReference type="SUPFAM" id="SSF46626">
    <property type="entry name" value="Cytochrome c"/>
    <property type="match status" value="1"/>
</dbReference>
<proteinExistence type="predicted"/>
<evidence type="ECO:0000256" key="5">
    <source>
        <dbReference type="SAM" id="MobiDB-lite"/>
    </source>
</evidence>